<reference evidence="2" key="1">
    <citation type="journal article" date="2014" name="Int. J. Syst. Evol. Microbiol.">
        <title>Complete genome sequence of Corynebacterium casei LMG S-19264T (=DSM 44701T), isolated from a smear-ripened cheese.</title>
        <authorList>
            <consortium name="US DOE Joint Genome Institute (JGI-PGF)"/>
            <person name="Walter F."/>
            <person name="Albersmeier A."/>
            <person name="Kalinowski J."/>
            <person name="Ruckert C."/>
        </authorList>
    </citation>
    <scope>NUCLEOTIDE SEQUENCE</scope>
    <source>
        <strain evidence="2">JCM 3346</strain>
    </source>
</reference>
<evidence type="ECO:0000256" key="1">
    <source>
        <dbReference type="SAM" id="Phobius"/>
    </source>
</evidence>
<dbReference type="EMBL" id="BMRJ01000001">
    <property type="protein sequence ID" value="GGR22596.1"/>
    <property type="molecule type" value="Genomic_DNA"/>
</dbReference>
<comment type="caution">
    <text evidence="2">The sequence shown here is derived from an EMBL/GenBank/DDBJ whole genome shotgun (WGS) entry which is preliminary data.</text>
</comment>
<accession>A0A918CG67</accession>
<name>A0A918CG67_AGRME</name>
<keyword evidence="1" id="KW-0812">Transmembrane</keyword>
<keyword evidence="1" id="KW-0472">Membrane</keyword>
<feature type="transmembrane region" description="Helical" evidence="1">
    <location>
        <begin position="130"/>
        <end position="150"/>
    </location>
</feature>
<reference evidence="2" key="2">
    <citation type="submission" date="2020-09" db="EMBL/GenBank/DDBJ databases">
        <authorList>
            <person name="Sun Q."/>
            <person name="Ohkuma M."/>
        </authorList>
    </citation>
    <scope>NUCLEOTIDE SEQUENCE</scope>
    <source>
        <strain evidence="2">JCM 3346</strain>
    </source>
</reference>
<gene>
    <name evidence="2" type="ORF">GCM10010196_15370</name>
</gene>
<feature type="transmembrane region" description="Helical" evidence="1">
    <location>
        <begin position="65"/>
        <end position="85"/>
    </location>
</feature>
<keyword evidence="1" id="KW-1133">Transmembrane helix</keyword>
<keyword evidence="3" id="KW-1185">Reference proteome</keyword>
<organism evidence="2 3">
    <name type="scientific">Agromyces mediolanus</name>
    <name type="common">Corynebacterium mediolanum</name>
    <dbReference type="NCBI Taxonomy" id="41986"/>
    <lineage>
        <taxon>Bacteria</taxon>
        <taxon>Bacillati</taxon>
        <taxon>Actinomycetota</taxon>
        <taxon>Actinomycetes</taxon>
        <taxon>Micrococcales</taxon>
        <taxon>Microbacteriaceae</taxon>
        <taxon>Agromyces</taxon>
    </lineage>
</organism>
<feature type="transmembrane region" description="Helical" evidence="1">
    <location>
        <begin position="38"/>
        <end position="58"/>
    </location>
</feature>
<dbReference type="Proteomes" id="UP000610303">
    <property type="component" value="Unassembled WGS sequence"/>
</dbReference>
<evidence type="ECO:0000313" key="3">
    <source>
        <dbReference type="Proteomes" id="UP000610303"/>
    </source>
</evidence>
<evidence type="ECO:0000313" key="2">
    <source>
        <dbReference type="EMBL" id="GGR22596.1"/>
    </source>
</evidence>
<sequence length="214" mass="21008">MLVHSARAARTTRGLLVASSSTLLASLAHTIGGGGPPGFVALAVALAFSVPFGILMVGRGARWPGAAIAAVAAQLALHVTFSLSAGSSPSGIVAGADPHALHGAAGAVSRDAWLAAAGTGQLGHGEHFGAAMPVAHLAAAVLAVVSIAVADRAVRALGRVARGVLVAAALLVVPPVEAPARVASPAEHPWRLPVLRRLAAIVVRRGPPCGVGAA</sequence>
<proteinExistence type="predicted"/>
<protein>
    <submittedName>
        <fullName evidence="2">Uncharacterized protein</fullName>
    </submittedName>
</protein>
<dbReference type="AlphaFoldDB" id="A0A918CG67"/>